<keyword evidence="3" id="KW-1185">Reference proteome</keyword>
<dbReference type="EMBL" id="BQNB010010408">
    <property type="protein sequence ID" value="GJS76888.1"/>
    <property type="molecule type" value="Genomic_DNA"/>
</dbReference>
<sequence length="188" mass="21617">MAGDDTTSTSTPLKPITPIAQYQCPKLKTTNYTVWAIQIKVILEAYDLREAIEPKEYTQVDDKKDKATTAFLYQALTEDVILQVAGCETAMERKQEPITDSPITPPAYTYNLNLEEEKEATISSPRNSDYRFDDTPKREEPRNYKEASKDEKWIEAMEDWIGFNQQEQTHWTLIHCNESKGNRDSNGV</sequence>
<reference evidence="2" key="1">
    <citation type="journal article" date="2022" name="Int. J. Mol. Sci.">
        <title>Draft Genome of Tanacetum Coccineum: Genomic Comparison of Closely Related Tanacetum-Family Plants.</title>
        <authorList>
            <person name="Yamashiro T."/>
            <person name="Shiraishi A."/>
            <person name="Nakayama K."/>
            <person name="Satake H."/>
        </authorList>
    </citation>
    <scope>NUCLEOTIDE SEQUENCE</scope>
</reference>
<accession>A0ABQ4YGH7</accession>
<reference evidence="2" key="2">
    <citation type="submission" date="2022-01" db="EMBL/GenBank/DDBJ databases">
        <authorList>
            <person name="Yamashiro T."/>
            <person name="Shiraishi A."/>
            <person name="Satake H."/>
            <person name="Nakayama K."/>
        </authorList>
    </citation>
    <scope>NUCLEOTIDE SEQUENCE</scope>
</reference>
<gene>
    <name evidence="2" type="ORF">Tco_0726769</name>
</gene>
<evidence type="ECO:0000313" key="3">
    <source>
        <dbReference type="Proteomes" id="UP001151760"/>
    </source>
</evidence>
<dbReference type="Proteomes" id="UP001151760">
    <property type="component" value="Unassembled WGS sequence"/>
</dbReference>
<evidence type="ECO:0008006" key="4">
    <source>
        <dbReference type="Google" id="ProtNLM"/>
    </source>
</evidence>
<comment type="caution">
    <text evidence="2">The sequence shown here is derived from an EMBL/GenBank/DDBJ whole genome shotgun (WGS) entry which is preliminary data.</text>
</comment>
<organism evidence="2 3">
    <name type="scientific">Tanacetum coccineum</name>
    <dbReference type="NCBI Taxonomy" id="301880"/>
    <lineage>
        <taxon>Eukaryota</taxon>
        <taxon>Viridiplantae</taxon>
        <taxon>Streptophyta</taxon>
        <taxon>Embryophyta</taxon>
        <taxon>Tracheophyta</taxon>
        <taxon>Spermatophyta</taxon>
        <taxon>Magnoliopsida</taxon>
        <taxon>eudicotyledons</taxon>
        <taxon>Gunneridae</taxon>
        <taxon>Pentapetalae</taxon>
        <taxon>asterids</taxon>
        <taxon>campanulids</taxon>
        <taxon>Asterales</taxon>
        <taxon>Asteraceae</taxon>
        <taxon>Asteroideae</taxon>
        <taxon>Anthemideae</taxon>
        <taxon>Anthemidinae</taxon>
        <taxon>Tanacetum</taxon>
    </lineage>
</organism>
<evidence type="ECO:0000256" key="1">
    <source>
        <dbReference type="SAM" id="MobiDB-lite"/>
    </source>
</evidence>
<feature type="region of interest" description="Disordered" evidence="1">
    <location>
        <begin position="118"/>
        <end position="149"/>
    </location>
</feature>
<protein>
    <recommendedName>
        <fullName evidence="4">Zinc finger, CCHC-type</fullName>
    </recommendedName>
</protein>
<evidence type="ECO:0000313" key="2">
    <source>
        <dbReference type="EMBL" id="GJS76888.1"/>
    </source>
</evidence>
<proteinExistence type="predicted"/>
<name>A0ABQ4YGH7_9ASTR</name>
<feature type="compositionally biased region" description="Basic and acidic residues" evidence="1">
    <location>
        <begin position="128"/>
        <end position="149"/>
    </location>
</feature>